<name>A0A0N4T8W5_BRUPA</name>
<dbReference type="AlphaFoldDB" id="A0A0N4T8W5"/>
<dbReference type="GO" id="GO:0005525">
    <property type="term" value="F:GTP binding"/>
    <property type="evidence" value="ECO:0007669"/>
    <property type="project" value="UniProtKB-KW"/>
</dbReference>
<dbReference type="GO" id="GO:0003924">
    <property type="term" value="F:GTPase activity"/>
    <property type="evidence" value="ECO:0007669"/>
    <property type="project" value="InterPro"/>
</dbReference>
<dbReference type="Gene3D" id="3.30.1330.20">
    <property type="entry name" value="Tubulin/FtsZ, C-terminal domain"/>
    <property type="match status" value="1"/>
</dbReference>
<dbReference type="GO" id="GO:0007017">
    <property type="term" value="P:microtubule-based process"/>
    <property type="evidence" value="ECO:0007669"/>
    <property type="project" value="InterPro"/>
</dbReference>
<dbReference type="WBParaSite" id="BPAG_0000465201-mRNA-1">
    <property type="protein sequence ID" value="BPAG_0000465201-mRNA-1"/>
    <property type="gene ID" value="BPAG_0000465201"/>
</dbReference>
<evidence type="ECO:0000256" key="3">
    <source>
        <dbReference type="ARBA" id="ARBA00022701"/>
    </source>
</evidence>
<keyword evidence="4" id="KW-0547">Nucleotide-binding</keyword>
<dbReference type="PANTHER" id="PTHR11588">
    <property type="entry name" value="TUBULIN"/>
    <property type="match status" value="1"/>
</dbReference>
<comment type="cofactor">
    <cofactor evidence="1">
        <name>Mg(2+)</name>
        <dbReference type="ChEBI" id="CHEBI:18420"/>
    </cofactor>
</comment>
<dbReference type="InterPro" id="IPR023123">
    <property type="entry name" value="Tubulin_C"/>
</dbReference>
<organism evidence="8">
    <name type="scientific">Brugia pahangi</name>
    <name type="common">Filarial nematode worm</name>
    <dbReference type="NCBI Taxonomy" id="6280"/>
    <lineage>
        <taxon>Eukaryota</taxon>
        <taxon>Metazoa</taxon>
        <taxon>Ecdysozoa</taxon>
        <taxon>Nematoda</taxon>
        <taxon>Chromadorea</taxon>
        <taxon>Rhabditida</taxon>
        <taxon>Spirurina</taxon>
        <taxon>Spiruromorpha</taxon>
        <taxon>Filarioidea</taxon>
        <taxon>Onchocercidae</taxon>
        <taxon>Brugia</taxon>
    </lineage>
</organism>
<dbReference type="InterPro" id="IPR002453">
    <property type="entry name" value="Beta_tubulin"/>
</dbReference>
<dbReference type="GO" id="GO:0005874">
    <property type="term" value="C:microtubule"/>
    <property type="evidence" value="ECO:0007669"/>
    <property type="project" value="UniProtKB-KW"/>
</dbReference>
<keyword evidence="7" id="KW-1185">Reference proteome</keyword>
<dbReference type="InterPro" id="IPR000217">
    <property type="entry name" value="Tubulin"/>
</dbReference>
<dbReference type="PRINTS" id="PR01163">
    <property type="entry name" value="BETATUBULIN"/>
</dbReference>
<evidence type="ECO:0000256" key="1">
    <source>
        <dbReference type="ARBA" id="ARBA00001946"/>
    </source>
</evidence>
<reference evidence="8" key="1">
    <citation type="submission" date="2017-02" db="UniProtKB">
        <authorList>
            <consortium name="WormBaseParasite"/>
        </authorList>
    </citation>
    <scope>IDENTIFICATION</scope>
</reference>
<dbReference type="InterPro" id="IPR008280">
    <property type="entry name" value="Tub_FtsZ_C"/>
</dbReference>
<sequence length="184" mass="20877">MSGIISFLRFPGQFDSDLRQLVGSFLEISLSKSTFVPFNIDSTYGYHLRINRMTRQLFGARNLITACNPTAGRYMSAVAVFRWMSEVRGYLSSARNVPHLEQVLNNIKVDSCKLGADRSAISAAFLGNITAMREVFDVGKILFITMLRRKASVHWYTSEGIDESHFMEAQFEMKDLILEYMAHG</sequence>
<dbReference type="GO" id="GO:0005200">
    <property type="term" value="F:structural constituent of cytoskeleton"/>
    <property type="evidence" value="ECO:0007669"/>
    <property type="project" value="InterPro"/>
</dbReference>
<proteinExistence type="inferred from homology"/>
<comment type="similarity">
    <text evidence="2">Belongs to the tubulin family.</text>
</comment>
<evidence type="ECO:0000313" key="7">
    <source>
        <dbReference type="Proteomes" id="UP000278627"/>
    </source>
</evidence>
<keyword evidence="5" id="KW-0342">GTP-binding</keyword>
<accession>A0A0N4T8W5</accession>
<evidence type="ECO:0000256" key="2">
    <source>
        <dbReference type="ARBA" id="ARBA00009636"/>
    </source>
</evidence>
<reference evidence="6 7" key="2">
    <citation type="submission" date="2018-11" db="EMBL/GenBank/DDBJ databases">
        <authorList>
            <consortium name="Pathogen Informatics"/>
        </authorList>
    </citation>
    <scope>NUCLEOTIDE SEQUENCE [LARGE SCALE GENOMIC DNA]</scope>
</reference>
<dbReference type="SUPFAM" id="SSF55307">
    <property type="entry name" value="Tubulin C-terminal domain-like"/>
    <property type="match status" value="1"/>
</dbReference>
<gene>
    <name evidence="6" type="ORF">BPAG_LOCUS4616</name>
</gene>
<dbReference type="STRING" id="6280.A0A0N4T8W5"/>
<keyword evidence="3" id="KW-0493">Microtubule</keyword>
<evidence type="ECO:0000313" key="6">
    <source>
        <dbReference type="EMBL" id="VDN85802.1"/>
    </source>
</evidence>
<evidence type="ECO:0000313" key="8">
    <source>
        <dbReference type="WBParaSite" id="BPAG_0000465201-mRNA-1"/>
    </source>
</evidence>
<dbReference type="InterPro" id="IPR037103">
    <property type="entry name" value="Tubulin/FtsZ-like_C"/>
</dbReference>
<dbReference type="EMBL" id="UZAD01002422">
    <property type="protein sequence ID" value="VDN85802.1"/>
    <property type="molecule type" value="Genomic_DNA"/>
</dbReference>
<evidence type="ECO:0000256" key="5">
    <source>
        <dbReference type="ARBA" id="ARBA00023134"/>
    </source>
</evidence>
<dbReference type="Gene3D" id="1.10.287.600">
    <property type="entry name" value="Helix hairpin bin"/>
    <property type="match status" value="1"/>
</dbReference>
<dbReference type="Proteomes" id="UP000278627">
    <property type="component" value="Unassembled WGS sequence"/>
</dbReference>
<protein>
    <submittedName>
        <fullName evidence="8">Helitron_like_N domain-containing protein</fullName>
    </submittedName>
</protein>
<evidence type="ECO:0000256" key="4">
    <source>
        <dbReference type="ARBA" id="ARBA00022741"/>
    </source>
</evidence>